<sequence length="206" mass="23688">MYIDFRRNTSFYDEAFTGGRFDSNAFGLDPKVNPPKSYESERAISLFYFVVKCDFSCNIALPGKIVWSILDPSGTGQIVGSGMFLKRRSNLPCKNGNSFVWRSIHKESRMLYDGFRDRNRIRNVNISFWYDRWTISKLEGYGFGWDSIISFTTAFGLKRVPPFRMESWYSEAKLTADLGCKQVDGCPASLYNHMQGDAKGAPHFRR</sequence>
<dbReference type="AlphaFoldDB" id="A0AAN9PP07"/>
<evidence type="ECO:0000313" key="2">
    <source>
        <dbReference type="Proteomes" id="UP001367508"/>
    </source>
</evidence>
<protein>
    <submittedName>
        <fullName evidence="1">Uncharacterized protein</fullName>
    </submittedName>
</protein>
<gene>
    <name evidence="1" type="ORF">VNO77_42928</name>
</gene>
<reference evidence="1 2" key="1">
    <citation type="submission" date="2024-01" db="EMBL/GenBank/DDBJ databases">
        <title>The genomes of 5 underutilized Papilionoideae crops provide insights into root nodulation and disease resistanc.</title>
        <authorList>
            <person name="Jiang F."/>
        </authorList>
    </citation>
    <scope>NUCLEOTIDE SEQUENCE [LARGE SCALE GENOMIC DNA]</scope>
    <source>
        <strain evidence="1">LVBAO_FW01</strain>
        <tissue evidence="1">Leaves</tissue>
    </source>
</reference>
<keyword evidence="2" id="KW-1185">Reference proteome</keyword>
<name>A0AAN9PP07_CANGL</name>
<organism evidence="1 2">
    <name type="scientific">Canavalia gladiata</name>
    <name type="common">Sword bean</name>
    <name type="synonym">Dolichos gladiatus</name>
    <dbReference type="NCBI Taxonomy" id="3824"/>
    <lineage>
        <taxon>Eukaryota</taxon>
        <taxon>Viridiplantae</taxon>
        <taxon>Streptophyta</taxon>
        <taxon>Embryophyta</taxon>
        <taxon>Tracheophyta</taxon>
        <taxon>Spermatophyta</taxon>
        <taxon>Magnoliopsida</taxon>
        <taxon>eudicotyledons</taxon>
        <taxon>Gunneridae</taxon>
        <taxon>Pentapetalae</taxon>
        <taxon>rosids</taxon>
        <taxon>fabids</taxon>
        <taxon>Fabales</taxon>
        <taxon>Fabaceae</taxon>
        <taxon>Papilionoideae</taxon>
        <taxon>50 kb inversion clade</taxon>
        <taxon>NPAAA clade</taxon>
        <taxon>indigoferoid/millettioid clade</taxon>
        <taxon>Phaseoleae</taxon>
        <taxon>Canavalia</taxon>
    </lineage>
</organism>
<accession>A0AAN9PP07</accession>
<comment type="caution">
    <text evidence="1">The sequence shown here is derived from an EMBL/GenBank/DDBJ whole genome shotgun (WGS) entry which is preliminary data.</text>
</comment>
<dbReference type="EMBL" id="JAYMYQ010000011">
    <property type="protein sequence ID" value="KAK7305029.1"/>
    <property type="molecule type" value="Genomic_DNA"/>
</dbReference>
<evidence type="ECO:0000313" key="1">
    <source>
        <dbReference type="EMBL" id="KAK7305029.1"/>
    </source>
</evidence>
<dbReference type="Proteomes" id="UP001367508">
    <property type="component" value="Unassembled WGS sequence"/>
</dbReference>
<proteinExistence type="predicted"/>